<dbReference type="Proteomes" id="UP000078084">
    <property type="component" value="Unassembled WGS sequence"/>
</dbReference>
<dbReference type="AlphaFoldDB" id="A0A171KP90"/>
<keyword evidence="3" id="KW-1185">Reference proteome</keyword>
<dbReference type="EMBL" id="LBNE01000013">
    <property type="protein sequence ID" value="KKO70707.1"/>
    <property type="molecule type" value="Genomic_DNA"/>
</dbReference>
<feature type="transmembrane region" description="Helical" evidence="1">
    <location>
        <begin position="30"/>
        <end position="50"/>
    </location>
</feature>
<dbReference type="PIRSF" id="PIRSF030959">
    <property type="entry name" value="UCP030959"/>
    <property type="match status" value="1"/>
</dbReference>
<keyword evidence="1" id="KW-0472">Membrane</keyword>
<organism evidence="2 3">
    <name type="scientific">Kerstersia gyiorum</name>
    <dbReference type="NCBI Taxonomy" id="206506"/>
    <lineage>
        <taxon>Bacteria</taxon>
        <taxon>Pseudomonadati</taxon>
        <taxon>Pseudomonadota</taxon>
        <taxon>Betaproteobacteria</taxon>
        <taxon>Burkholderiales</taxon>
        <taxon>Alcaligenaceae</taxon>
        <taxon>Kerstersia</taxon>
    </lineage>
</organism>
<evidence type="ECO:0000256" key="1">
    <source>
        <dbReference type="SAM" id="Phobius"/>
    </source>
</evidence>
<dbReference type="SUPFAM" id="SSF48452">
    <property type="entry name" value="TPR-like"/>
    <property type="match status" value="1"/>
</dbReference>
<gene>
    <name evidence="2" type="ORF">AAV32_15470</name>
</gene>
<proteinExistence type="predicted"/>
<dbReference type="Gene3D" id="1.25.40.10">
    <property type="entry name" value="Tetratricopeptide repeat domain"/>
    <property type="match status" value="1"/>
</dbReference>
<reference evidence="2 3" key="1">
    <citation type="submission" date="2015-04" db="EMBL/GenBank/DDBJ databases">
        <title>Genome sequence of Kerstersia gyiorum CG1.</title>
        <authorList>
            <person name="Greninger A.L."/>
            <person name="Kozyreva V."/>
            <person name="Chaturvedi V."/>
        </authorList>
    </citation>
    <scope>NUCLEOTIDE SEQUENCE [LARGE SCALE GENOMIC DNA]</scope>
    <source>
        <strain evidence="2 3">CG1</strain>
    </source>
</reference>
<dbReference type="InterPro" id="IPR011990">
    <property type="entry name" value="TPR-like_helical_dom_sf"/>
</dbReference>
<dbReference type="PATRIC" id="fig|206506.3.peg.3293"/>
<protein>
    <recommendedName>
        <fullName evidence="4">Tetratricopeptide repeat protein</fullName>
    </recommendedName>
</protein>
<evidence type="ECO:0008006" key="4">
    <source>
        <dbReference type="Google" id="ProtNLM"/>
    </source>
</evidence>
<sequence length="249" mass="27753">MPYIGLGLHLLIAIFFAVHAVRTRQQIFWIFILLSFPLLGSVIYFLAIYLPESRLTHHAGKVASVAVKALDPGRELRAAQQAYDYTPTAHNQIRLATALLEAGQPRQALELFEGCLNGVFSGDAEISWLAAQAAFAAQETQTCIRYLQAIRQANPQFRADAVSLLLARAYAAQGDVALARSQFQESVTRHGSFESRAEYAVWAAGQGDWTTADALHAELKTVIARWSRAQRDMHREQLRRLETAFSGRR</sequence>
<name>A0A171KP90_9BURK</name>
<accession>A0A171KP90</accession>
<dbReference type="RefSeq" id="WP_068374528.1">
    <property type="nucleotide sequence ID" value="NZ_LBNE01000013.1"/>
</dbReference>
<keyword evidence="1" id="KW-0812">Transmembrane</keyword>
<dbReference type="InterPro" id="IPR014562">
    <property type="entry name" value="UCP030959_TPR_rpt-cont"/>
</dbReference>
<keyword evidence="1" id="KW-1133">Transmembrane helix</keyword>
<dbReference type="Pfam" id="PF13174">
    <property type="entry name" value="TPR_6"/>
    <property type="match status" value="1"/>
</dbReference>
<evidence type="ECO:0000313" key="3">
    <source>
        <dbReference type="Proteomes" id="UP000078084"/>
    </source>
</evidence>
<evidence type="ECO:0000313" key="2">
    <source>
        <dbReference type="EMBL" id="KKO70707.1"/>
    </source>
</evidence>
<dbReference type="InterPro" id="IPR019734">
    <property type="entry name" value="TPR_rpt"/>
</dbReference>
<dbReference type="STRING" id="206506.AAV32_15470"/>
<comment type="caution">
    <text evidence="2">The sequence shown here is derived from an EMBL/GenBank/DDBJ whole genome shotgun (WGS) entry which is preliminary data.</text>
</comment>